<sequence>MPIKLASDRLTGGQVDSGHEAATAALRALTADRRLTLARLSEAETKRSRLLAGFEQAKRAWQVELQRVDRTELVDDLRGRLEGAERRLTEMDAEHRDTSAALREELALRTSQIADLTAQLQQAKRTIVEQEVQNDYLQQRLEDRGDSPPPSDLSQAPTARLSTGSVSDSRLARTAATAPRGQSNAPSDSSAEERDQLRRQVARLTTEREEAVRTTDMLRTELRVALEALQNQRREADLRLMSSSDTRIHELGHMEQQNRELRALATRWQLRAEASERVSREISGTLEQERTKRLEMESSLVEASDKMREIQQQLERQDQYSTWAKLNQSLQLKQVESVMLSLLKVAPRSVSGVTNSPRDAAPPSGGGGEVAPPSHSDPVSPRGILKRRQWSPPPASGADCSGGSLTSTDAEVEVGTDASLATTEPERFEELSGQPCDSDGDGDAL</sequence>
<gene>
    <name evidence="3" type="ORF">FJT64_005901</name>
</gene>
<keyword evidence="1" id="KW-0175">Coiled coil</keyword>
<feature type="compositionally biased region" description="Polar residues" evidence="2">
    <location>
        <begin position="152"/>
        <end position="168"/>
    </location>
</feature>
<evidence type="ECO:0000256" key="2">
    <source>
        <dbReference type="SAM" id="MobiDB-lite"/>
    </source>
</evidence>
<evidence type="ECO:0000313" key="3">
    <source>
        <dbReference type="EMBL" id="KAF0296672.1"/>
    </source>
</evidence>
<dbReference type="OrthoDB" id="10653276at2759"/>
<reference evidence="3 4" key="1">
    <citation type="submission" date="2019-07" db="EMBL/GenBank/DDBJ databases">
        <title>Draft genome assembly of a fouling barnacle, Amphibalanus amphitrite (Darwin, 1854): The first reference genome for Thecostraca.</title>
        <authorList>
            <person name="Kim W."/>
        </authorList>
    </citation>
    <scope>NUCLEOTIDE SEQUENCE [LARGE SCALE GENOMIC DNA]</scope>
    <source>
        <strain evidence="3">SNU_AA5</strain>
        <tissue evidence="3">Soma without cirri and trophi</tissue>
    </source>
</reference>
<feature type="compositionally biased region" description="Polar residues" evidence="2">
    <location>
        <begin position="180"/>
        <end position="189"/>
    </location>
</feature>
<name>A0A6A4W0Q7_AMPAM</name>
<feature type="coiled-coil region" evidence="1">
    <location>
        <begin position="293"/>
        <end position="320"/>
    </location>
</feature>
<dbReference type="Proteomes" id="UP000440578">
    <property type="component" value="Unassembled WGS sequence"/>
</dbReference>
<comment type="caution">
    <text evidence="3">The sequence shown here is derived from an EMBL/GenBank/DDBJ whole genome shotgun (WGS) entry which is preliminary data.</text>
</comment>
<evidence type="ECO:0000256" key="1">
    <source>
        <dbReference type="SAM" id="Coils"/>
    </source>
</evidence>
<feature type="region of interest" description="Disordered" evidence="2">
    <location>
        <begin position="348"/>
        <end position="445"/>
    </location>
</feature>
<accession>A0A6A4W0Q7</accession>
<feature type="coiled-coil region" evidence="1">
    <location>
        <begin position="74"/>
        <end position="140"/>
    </location>
</feature>
<protein>
    <submittedName>
        <fullName evidence="3">Uncharacterized protein</fullName>
    </submittedName>
</protein>
<dbReference type="AlphaFoldDB" id="A0A6A4W0Q7"/>
<proteinExistence type="predicted"/>
<feature type="region of interest" description="Disordered" evidence="2">
    <location>
        <begin position="141"/>
        <end position="196"/>
    </location>
</feature>
<organism evidence="3 4">
    <name type="scientific">Amphibalanus amphitrite</name>
    <name type="common">Striped barnacle</name>
    <name type="synonym">Balanus amphitrite</name>
    <dbReference type="NCBI Taxonomy" id="1232801"/>
    <lineage>
        <taxon>Eukaryota</taxon>
        <taxon>Metazoa</taxon>
        <taxon>Ecdysozoa</taxon>
        <taxon>Arthropoda</taxon>
        <taxon>Crustacea</taxon>
        <taxon>Multicrustacea</taxon>
        <taxon>Cirripedia</taxon>
        <taxon>Thoracica</taxon>
        <taxon>Thoracicalcarea</taxon>
        <taxon>Balanomorpha</taxon>
        <taxon>Balanoidea</taxon>
        <taxon>Balanidae</taxon>
        <taxon>Amphibalaninae</taxon>
        <taxon>Amphibalanus</taxon>
    </lineage>
</organism>
<evidence type="ECO:0000313" key="4">
    <source>
        <dbReference type="Proteomes" id="UP000440578"/>
    </source>
</evidence>
<keyword evidence="4" id="KW-1185">Reference proteome</keyword>
<dbReference type="EMBL" id="VIIS01001545">
    <property type="protein sequence ID" value="KAF0296672.1"/>
    <property type="molecule type" value="Genomic_DNA"/>
</dbReference>